<gene>
    <name evidence="1" type="ORF">K6K41_13430</name>
</gene>
<dbReference type="GO" id="GO:0004176">
    <property type="term" value="F:ATP-dependent peptidase activity"/>
    <property type="evidence" value="ECO:0007669"/>
    <property type="project" value="InterPro"/>
</dbReference>
<dbReference type="RefSeq" id="WP_261405557.1">
    <property type="nucleotide sequence ID" value="NZ_CP081869.1"/>
</dbReference>
<dbReference type="Gene3D" id="1.20.58.760">
    <property type="entry name" value="Peptidase M41"/>
    <property type="match status" value="1"/>
</dbReference>
<accession>A0A9E6RDX5</accession>
<reference evidence="1" key="1">
    <citation type="submission" date="2021-08" db="EMBL/GenBank/DDBJ databases">
        <authorList>
            <person name="Zhang H."/>
            <person name="Xu M."/>
            <person name="Yu Z."/>
            <person name="Yang L."/>
            <person name="Cai Y."/>
        </authorList>
    </citation>
    <scope>NUCLEOTIDE SEQUENCE</scope>
    <source>
        <strain evidence="1">CHL1</strain>
    </source>
</reference>
<keyword evidence="2" id="KW-1185">Reference proteome</keyword>
<dbReference type="GO" id="GO:0006508">
    <property type="term" value="P:proteolysis"/>
    <property type="evidence" value="ECO:0007669"/>
    <property type="project" value="InterPro"/>
</dbReference>
<dbReference type="AlphaFoldDB" id="A0A9E6RDX5"/>
<dbReference type="SUPFAM" id="SSF140990">
    <property type="entry name" value="FtsH protease domain-like"/>
    <property type="match status" value="1"/>
</dbReference>
<dbReference type="KEGG" id="cmet:K6K41_13430"/>
<dbReference type="Proteomes" id="UP000825701">
    <property type="component" value="Chromosome"/>
</dbReference>
<proteinExistence type="predicted"/>
<dbReference type="GO" id="GO:0004222">
    <property type="term" value="F:metalloendopeptidase activity"/>
    <property type="evidence" value="ECO:0007669"/>
    <property type="project" value="InterPro"/>
</dbReference>
<sequence>MDAGSGGVEASDLAVATSLLAGAHGSFGLGKKLTFLGAADRVAATLSTNEQLRNGVEADLARLQLRANDLVRRHRTEIEAVAALLVHHRFVRGEDVARLCRDAATPSRGDFEAGCSA</sequence>
<evidence type="ECO:0008006" key="3">
    <source>
        <dbReference type="Google" id="ProtNLM"/>
    </source>
</evidence>
<evidence type="ECO:0000313" key="1">
    <source>
        <dbReference type="EMBL" id="QZO02160.1"/>
    </source>
</evidence>
<dbReference type="InterPro" id="IPR037219">
    <property type="entry name" value="Peptidase_M41-like"/>
</dbReference>
<dbReference type="EMBL" id="CP081869">
    <property type="protein sequence ID" value="QZO02160.1"/>
    <property type="molecule type" value="Genomic_DNA"/>
</dbReference>
<dbReference type="GO" id="GO:0005524">
    <property type="term" value="F:ATP binding"/>
    <property type="evidence" value="ECO:0007669"/>
    <property type="project" value="InterPro"/>
</dbReference>
<evidence type="ECO:0000313" key="2">
    <source>
        <dbReference type="Proteomes" id="UP000825701"/>
    </source>
</evidence>
<name>A0A9E6RDX5_9HYPH</name>
<protein>
    <recommendedName>
        <fullName evidence="3">Peptidase M41 domain-containing protein</fullName>
    </recommendedName>
</protein>
<organism evidence="1 2">
    <name type="scientific">Chenggangzhangella methanolivorans</name>
    <dbReference type="NCBI Taxonomy" id="1437009"/>
    <lineage>
        <taxon>Bacteria</taxon>
        <taxon>Pseudomonadati</taxon>
        <taxon>Pseudomonadota</taxon>
        <taxon>Alphaproteobacteria</taxon>
        <taxon>Hyphomicrobiales</taxon>
        <taxon>Methylopilaceae</taxon>
        <taxon>Chenggangzhangella</taxon>
    </lineage>
</organism>